<sequence length="376" mass="38970">MSDTPDGRLPGGSGRVTMREVAALAGVSTATVSHVINDKQGVRIGPDARRRVREAVAELGYRPNLSAAALVKGESRFIGLLADSIATTPFAGAVIRGAQDEAWRLGCSLLVANTEDNAAAEAQALEMMLDHQVQGVLYSTWYHREVVVPAGLSSADHVLVNCFSSTPGVRAVVPDEGGGGRTATRILLDAGHRRIAFLNTTTPSPARTGRLAGYREALADAGVAFDPALVIDTSPEQEGGYAAGLDLPELGVTGVFCHNDRVAMGVYDALRDRGLRVPDDVSVVGFDNQEVIAAHLRPPLSTVALPHYELGVLGVRLLMGLGPAEGPDPSGDVRGAASSAGPVATDRDGIVSVICPAVPRSSVAAPPAYVLAAAQP</sequence>
<evidence type="ECO:0000313" key="7">
    <source>
        <dbReference type="Proteomes" id="UP001501475"/>
    </source>
</evidence>
<dbReference type="Proteomes" id="UP001501475">
    <property type="component" value="Unassembled WGS sequence"/>
</dbReference>
<evidence type="ECO:0000256" key="1">
    <source>
        <dbReference type="ARBA" id="ARBA00022491"/>
    </source>
</evidence>
<dbReference type="GO" id="GO:0003677">
    <property type="term" value="F:DNA binding"/>
    <property type="evidence" value="ECO:0007669"/>
    <property type="project" value="UniProtKB-KW"/>
</dbReference>
<dbReference type="CDD" id="cd06288">
    <property type="entry name" value="PBP1_sucrose_transcription_regulator"/>
    <property type="match status" value="1"/>
</dbReference>
<dbReference type="Gene3D" id="1.10.260.40">
    <property type="entry name" value="lambda repressor-like DNA-binding domains"/>
    <property type="match status" value="1"/>
</dbReference>
<accession>A0ABN2JZS2</accession>
<keyword evidence="7" id="KW-1185">Reference proteome</keyword>
<dbReference type="PANTHER" id="PTHR30146:SF148">
    <property type="entry name" value="HTH-TYPE TRANSCRIPTIONAL REPRESSOR PURR-RELATED"/>
    <property type="match status" value="1"/>
</dbReference>
<dbReference type="InterPro" id="IPR010982">
    <property type="entry name" value="Lambda_DNA-bd_dom_sf"/>
</dbReference>
<gene>
    <name evidence="6" type="ORF">GCM10009810_02120</name>
</gene>
<evidence type="ECO:0000256" key="4">
    <source>
        <dbReference type="ARBA" id="ARBA00023163"/>
    </source>
</evidence>
<keyword evidence="2" id="KW-0805">Transcription regulation</keyword>
<feature type="domain" description="HTH lacI-type" evidence="5">
    <location>
        <begin position="16"/>
        <end position="72"/>
    </location>
</feature>
<evidence type="ECO:0000313" key="6">
    <source>
        <dbReference type="EMBL" id="GAA1744971.1"/>
    </source>
</evidence>
<dbReference type="Gene3D" id="3.40.50.2300">
    <property type="match status" value="2"/>
</dbReference>
<dbReference type="InterPro" id="IPR028082">
    <property type="entry name" value="Peripla_BP_I"/>
</dbReference>
<dbReference type="PROSITE" id="PS50932">
    <property type="entry name" value="HTH_LACI_2"/>
    <property type="match status" value="1"/>
</dbReference>
<keyword evidence="1" id="KW-0678">Repressor</keyword>
<dbReference type="CDD" id="cd01392">
    <property type="entry name" value="HTH_LacI"/>
    <property type="match status" value="1"/>
</dbReference>
<dbReference type="PROSITE" id="PS00356">
    <property type="entry name" value="HTH_LACI_1"/>
    <property type="match status" value="1"/>
</dbReference>
<organism evidence="6 7">
    <name type="scientific">Nostocoides vanveenii</name>
    <dbReference type="NCBI Taxonomy" id="330835"/>
    <lineage>
        <taxon>Bacteria</taxon>
        <taxon>Bacillati</taxon>
        <taxon>Actinomycetota</taxon>
        <taxon>Actinomycetes</taxon>
        <taxon>Micrococcales</taxon>
        <taxon>Intrasporangiaceae</taxon>
        <taxon>Nostocoides</taxon>
    </lineage>
</organism>
<dbReference type="Pfam" id="PF13377">
    <property type="entry name" value="Peripla_BP_3"/>
    <property type="match status" value="1"/>
</dbReference>
<dbReference type="InterPro" id="IPR046335">
    <property type="entry name" value="LacI/GalR-like_sensor"/>
</dbReference>
<evidence type="ECO:0000256" key="2">
    <source>
        <dbReference type="ARBA" id="ARBA00023015"/>
    </source>
</evidence>
<reference evidence="6 7" key="1">
    <citation type="journal article" date="2019" name="Int. J. Syst. Evol. Microbiol.">
        <title>The Global Catalogue of Microorganisms (GCM) 10K type strain sequencing project: providing services to taxonomists for standard genome sequencing and annotation.</title>
        <authorList>
            <consortium name="The Broad Institute Genomics Platform"/>
            <consortium name="The Broad Institute Genome Sequencing Center for Infectious Disease"/>
            <person name="Wu L."/>
            <person name="Ma J."/>
        </authorList>
    </citation>
    <scope>NUCLEOTIDE SEQUENCE [LARGE SCALE GENOMIC DNA]</scope>
    <source>
        <strain evidence="6 7">JCM 15591</strain>
    </source>
</reference>
<keyword evidence="3 6" id="KW-0238">DNA-binding</keyword>
<dbReference type="SUPFAM" id="SSF47413">
    <property type="entry name" value="lambda repressor-like DNA-binding domains"/>
    <property type="match status" value="1"/>
</dbReference>
<name>A0ABN2JZS2_9MICO</name>
<dbReference type="Pfam" id="PF00356">
    <property type="entry name" value="LacI"/>
    <property type="match status" value="1"/>
</dbReference>
<comment type="caution">
    <text evidence="6">The sequence shown here is derived from an EMBL/GenBank/DDBJ whole genome shotgun (WGS) entry which is preliminary data.</text>
</comment>
<keyword evidence="4" id="KW-0804">Transcription</keyword>
<evidence type="ECO:0000256" key="3">
    <source>
        <dbReference type="ARBA" id="ARBA00023125"/>
    </source>
</evidence>
<dbReference type="PANTHER" id="PTHR30146">
    <property type="entry name" value="LACI-RELATED TRANSCRIPTIONAL REPRESSOR"/>
    <property type="match status" value="1"/>
</dbReference>
<proteinExistence type="predicted"/>
<dbReference type="SMART" id="SM00354">
    <property type="entry name" value="HTH_LACI"/>
    <property type="match status" value="1"/>
</dbReference>
<protein>
    <submittedName>
        <fullName evidence="6">LacI family DNA-binding transcriptional regulator</fullName>
    </submittedName>
</protein>
<dbReference type="InterPro" id="IPR000843">
    <property type="entry name" value="HTH_LacI"/>
</dbReference>
<dbReference type="EMBL" id="BAAAPN010000003">
    <property type="protein sequence ID" value="GAA1744971.1"/>
    <property type="molecule type" value="Genomic_DNA"/>
</dbReference>
<dbReference type="SUPFAM" id="SSF53822">
    <property type="entry name" value="Periplasmic binding protein-like I"/>
    <property type="match status" value="1"/>
</dbReference>
<evidence type="ECO:0000259" key="5">
    <source>
        <dbReference type="PROSITE" id="PS50932"/>
    </source>
</evidence>